<proteinExistence type="predicted"/>
<evidence type="ECO:0000313" key="3">
    <source>
        <dbReference type="Proteomes" id="UP000694427"/>
    </source>
</evidence>
<reference evidence="2" key="1">
    <citation type="submission" date="2025-08" db="UniProtKB">
        <authorList>
            <consortium name="Ensembl"/>
        </authorList>
    </citation>
    <scope>IDENTIFICATION</scope>
</reference>
<dbReference type="AlphaFoldDB" id="A0A8C1QZT3"/>
<organism evidence="2 3">
    <name type="scientific">Cyprinus carpio</name>
    <name type="common">Common carp</name>
    <dbReference type="NCBI Taxonomy" id="7962"/>
    <lineage>
        <taxon>Eukaryota</taxon>
        <taxon>Metazoa</taxon>
        <taxon>Chordata</taxon>
        <taxon>Craniata</taxon>
        <taxon>Vertebrata</taxon>
        <taxon>Euteleostomi</taxon>
        <taxon>Actinopterygii</taxon>
        <taxon>Neopterygii</taxon>
        <taxon>Teleostei</taxon>
        <taxon>Ostariophysi</taxon>
        <taxon>Cypriniformes</taxon>
        <taxon>Cyprinidae</taxon>
        <taxon>Cyprininae</taxon>
        <taxon>Cyprinus</taxon>
    </lineage>
</organism>
<feature type="region of interest" description="Disordered" evidence="1">
    <location>
        <begin position="47"/>
        <end position="69"/>
    </location>
</feature>
<feature type="region of interest" description="Disordered" evidence="1">
    <location>
        <begin position="84"/>
        <end position="224"/>
    </location>
</feature>
<dbReference type="Proteomes" id="UP000694427">
    <property type="component" value="Unplaced"/>
</dbReference>
<dbReference type="PANTHER" id="PTHR24637">
    <property type="entry name" value="COLLAGEN"/>
    <property type="match status" value="1"/>
</dbReference>
<keyword evidence="3" id="KW-1185">Reference proteome</keyword>
<protein>
    <submittedName>
        <fullName evidence="2">Uncharacterized protein</fullName>
    </submittedName>
</protein>
<feature type="compositionally biased region" description="Gly residues" evidence="1">
    <location>
        <begin position="153"/>
        <end position="214"/>
    </location>
</feature>
<evidence type="ECO:0000256" key="1">
    <source>
        <dbReference type="SAM" id="MobiDB-lite"/>
    </source>
</evidence>
<name>A0A8C1QZT3_CYPCA</name>
<evidence type="ECO:0000313" key="2">
    <source>
        <dbReference type="Ensembl" id="ENSCCRP00010077109.1"/>
    </source>
</evidence>
<feature type="compositionally biased region" description="Gly residues" evidence="1">
    <location>
        <begin position="119"/>
        <end position="144"/>
    </location>
</feature>
<sequence length="257" mass="26539">VYLFKRQFIFSNINVTLHYFEETRSEGARRRRSIYDEQSLMINRTRNTHENTRQRTIPLPEGHTTSKGASIQWSLRTGLCRTAGLQSGTRSGTHGRSGRPGSHGGAGRAGSHGRSGRPGSHGGEGRPGSHGGEGRPGSHGGAGRAGSHAGSSRGHGGAGSSRGHGGAGRPGSHGGAGRAGSHGGAGRPGSHGGAGRPGSHGGAGRPGSHGGAGRPGTPPPPLGWTWELEPFLEWTRVCERSGVVAEQGVEWRDFAWS</sequence>
<feature type="compositionally biased region" description="Gly residues" evidence="1">
    <location>
        <begin position="101"/>
        <end position="110"/>
    </location>
</feature>
<accession>A0A8C1QZT3</accession>
<reference evidence="2" key="2">
    <citation type="submission" date="2025-09" db="UniProtKB">
        <authorList>
            <consortium name="Ensembl"/>
        </authorList>
    </citation>
    <scope>IDENTIFICATION</scope>
</reference>
<dbReference type="Ensembl" id="ENSCCRT00010085547.1">
    <property type="protein sequence ID" value="ENSCCRP00010077109.1"/>
    <property type="gene ID" value="ENSCCRG00010033693.1"/>
</dbReference>